<name>A0A6J5NGL9_9CAUD</name>
<organism evidence="2">
    <name type="scientific">uncultured Caudovirales phage</name>
    <dbReference type="NCBI Taxonomy" id="2100421"/>
    <lineage>
        <taxon>Viruses</taxon>
        <taxon>Duplodnaviria</taxon>
        <taxon>Heunggongvirae</taxon>
        <taxon>Uroviricota</taxon>
        <taxon>Caudoviricetes</taxon>
        <taxon>Peduoviridae</taxon>
        <taxon>Maltschvirus</taxon>
        <taxon>Maltschvirus maltsch</taxon>
    </lineage>
</organism>
<dbReference type="EMBL" id="LR796682">
    <property type="protein sequence ID" value="CAB4158389.1"/>
    <property type="molecule type" value="Genomic_DNA"/>
</dbReference>
<proteinExistence type="predicted"/>
<feature type="compositionally biased region" description="Low complexity" evidence="1">
    <location>
        <begin position="11"/>
        <end position="37"/>
    </location>
</feature>
<gene>
    <name evidence="2" type="ORF">UFOVP706_7</name>
</gene>
<accession>A0A6J5NGL9</accession>
<protein>
    <submittedName>
        <fullName evidence="2">Uncharacterized protein</fullName>
    </submittedName>
</protein>
<evidence type="ECO:0000256" key="1">
    <source>
        <dbReference type="SAM" id="MobiDB-lite"/>
    </source>
</evidence>
<feature type="region of interest" description="Disordered" evidence="1">
    <location>
        <begin position="1"/>
        <end position="42"/>
    </location>
</feature>
<sequence length="98" mass="10686">MSDTTTSAVDPATATPPEAPAAETPKPASKPKATKASKPADDTVVVFRSAAREPYEFPIMDLPAELNIDGHITWAVPAELAERFERHWFVQNGRVIRT</sequence>
<evidence type="ECO:0000313" key="2">
    <source>
        <dbReference type="EMBL" id="CAB4158389.1"/>
    </source>
</evidence>
<reference evidence="2" key="1">
    <citation type="submission" date="2020-04" db="EMBL/GenBank/DDBJ databases">
        <authorList>
            <person name="Chiriac C."/>
            <person name="Salcher M."/>
            <person name="Ghai R."/>
            <person name="Kavagutti S V."/>
        </authorList>
    </citation>
    <scope>NUCLEOTIDE SEQUENCE</scope>
</reference>